<evidence type="ECO:0000313" key="4">
    <source>
        <dbReference type="EMBL" id="TSD68250.1"/>
    </source>
</evidence>
<evidence type="ECO:0000313" key="5">
    <source>
        <dbReference type="Proteomes" id="UP000316988"/>
    </source>
</evidence>
<proteinExistence type="predicted"/>
<dbReference type="OrthoDB" id="6077212at2"/>
<reference evidence="4 5" key="1">
    <citation type="submission" date="2019-07" db="EMBL/GenBank/DDBJ databases">
        <authorList>
            <person name="Zhao L.H."/>
        </authorList>
    </citation>
    <scope>NUCLEOTIDE SEQUENCE [LARGE SCALE GENOMIC DNA]</scope>
    <source>
        <strain evidence="4 5">Co35</strain>
    </source>
</reference>
<dbReference type="Gene3D" id="1.10.357.10">
    <property type="entry name" value="Tetracycline Repressor, domain 2"/>
    <property type="match status" value="1"/>
</dbReference>
<dbReference type="PROSITE" id="PS50977">
    <property type="entry name" value="HTH_TETR_2"/>
    <property type="match status" value="1"/>
</dbReference>
<dbReference type="SUPFAM" id="SSF46689">
    <property type="entry name" value="Homeodomain-like"/>
    <property type="match status" value="1"/>
</dbReference>
<dbReference type="PRINTS" id="PR00455">
    <property type="entry name" value="HTHTETR"/>
</dbReference>
<evidence type="ECO:0000256" key="2">
    <source>
        <dbReference type="PROSITE-ProRule" id="PRU00335"/>
    </source>
</evidence>
<comment type="caution">
    <text evidence="4">The sequence shown here is derived from an EMBL/GenBank/DDBJ whole genome shotgun (WGS) entry which is preliminary data.</text>
</comment>
<dbReference type="InterPro" id="IPR001647">
    <property type="entry name" value="HTH_TetR"/>
</dbReference>
<dbReference type="GO" id="GO:0000976">
    <property type="term" value="F:transcription cis-regulatory region binding"/>
    <property type="evidence" value="ECO:0007669"/>
    <property type="project" value="TreeGrafter"/>
</dbReference>
<dbReference type="Pfam" id="PF00440">
    <property type="entry name" value="TetR_N"/>
    <property type="match status" value="1"/>
</dbReference>
<dbReference type="PANTHER" id="PTHR30055:SF153">
    <property type="entry name" value="HTH-TYPE TRANSCRIPTIONAL REPRESSOR RV3405C"/>
    <property type="match status" value="1"/>
</dbReference>
<name>A0A554SPH8_9ACTN</name>
<dbReference type="Gene3D" id="1.10.10.60">
    <property type="entry name" value="Homeodomain-like"/>
    <property type="match status" value="1"/>
</dbReference>
<accession>A0A554SPH8</accession>
<keyword evidence="5" id="KW-1185">Reference proteome</keyword>
<feature type="domain" description="HTH tetR-type" evidence="3">
    <location>
        <begin position="27"/>
        <end position="87"/>
    </location>
</feature>
<evidence type="ECO:0000259" key="3">
    <source>
        <dbReference type="PROSITE" id="PS50977"/>
    </source>
</evidence>
<dbReference type="InterPro" id="IPR050109">
    <property type="entry name" value="HTH-type_TetR-like_transc_reg"/>
</dbReference>
<sequence>MTADRFNSSESALHLVRSRPAAETAASIDSHRILDAALELIVEEGLPRTTMTAIARRAGVARATLYRRWENVTSIAADVSTREWNRLTERAADRSVGSTRERVVATVVGIVGEMRSHPLLRAIVEESPEFLTPYQVRRPGQVSAFHLAIIEDALRQGAADGSVRSGDPAVQAQAVLLMSWSFVITAPAILEVPDAVGPQLDALDAELALALDRYLAP</sequence>
<dbReference type="AlphaFoldDB" id="A0A554SPH8"/>
<evidence type="ECO:0000256" key="1">
    <source>
        <dbReference type="ARBA" id="ARBA00023125"/>
    </source>
</evidence>
<dbReference type="RefSeq" id="WP_143911198.1">
    <property type="nucleotide sequence ID" value="NZ_VLNT01000001.1"/>
</dbReference>
<dbReference type="PANTHER" id="PTHR30055">
    <property type="entry name" value="HTH-TYPE TRANSCRIPTIONAL REGULATOR RUTR"/>
    <property type="match status" value="1"/>
</dbReference>
<organism evidence="4 5">
    <name type="scientific">Aeromicrobium piscarium</name>
    <dbReference type="NCBI Taxonomy" id="2590901"/>
    <lineage>
        <taxon>Bacteria</taxon>
        <taxon>Bacillati</taxon>
        <taxon>Actinomycetota</taxon>
        <taxon>Actinomycetes</taxon>
        <taxon>Propionibacteriales</taxon>
        <taxon>Nocardioidaceae</taxon>
        <taxon>Aeromicrobium</taxon>
    </lineage>
</organism>
<protein>
    <submittedName>
        <fullName evidence="4">TetR/AcrR family transcriptional regulator</fullName>
    </submittedName>
</protein>
<dbReference type="Proteomes" id="UP000316988">
    <property type="component" value="Unassembled WGS sequence"/>
</dbReference>
<feature type="DNA-binding region" description="H-T-H motif" evidence="2">
    <location>
        <begin position="50"/>
        <end position="69"/>
    </location>
</feature>
<dbReference type="GO" id="GO:0003700">
    <property type="term" value="F:DNA-binding transcription factor activity"/>
    <property type="evidence" value="ECO:0007669"/>
    <property type="project" value="TreeGrafter"/>
</dbReference>
<keyword evidence="1 2" id="KW-0238">DNA-binding</keyword>
<gene>
    <name evidence="4" type="ORF">FNM00_01245</name>
</gene>
<dbReference type="InterPro" id="IPR009057">
    <property type="entry name" value="Homeodomain-like_sf"/>
</dbReference>
<dbReference type="EMBL" id="VLNT01000001">
    <property type="protein sequence ID" value="TSD68250.1"/>
    <property type="molecule type" value="Genomic_DNA"/>
</dbReference>